<dbReference type="Pfam" id="PF09527">
    <property type="entry name" value="ATPase_gene1"/>
    <property type="match status" value="1"/>
</dbReference>
<keyword evidence="3" id="KW-0812">Transmembrane</keyword>
<feature type="region of interest" description="Disordered" evidence="2">
    <location>
        <begin position="1"/>
        <end position="38"/>
    </location>
</feature>
<organism evidence="4 5">
    <name type="scientific">Arboricoccus pini</name>
    <dbReference type="NCBI Taxonomy" id="1963835"/>
    <lineage>
        <taxon>Bacteria</taxon>
        <taxon>Pseudomonadati</taxon>
        <taxon>Pseudomonadota</taxon>
        <taxon>Alphaproteobacteria</taxon>
        <taxon>Geminicoccales</taxon>
        <taxon>Geminicoccaceae</taxon>
        <taxon>Arboricoccus</taxon>
    </lineage>
</organism>
<accession>A0A212Q584</accession>
<evidence type="ECO:0000256" key="3">
    <source>
        <dbReference type="SAM" id="Phobius"/>
    </source>
</evidence>
<dbReference type="GO" id="GO:0045259">
    <property type="term" value="C:proton-transporting ATP synthase complex"/>
    <property type="evidence" value="ECO:0007669"/>
    <property type="project" value="UniProtKB-UniRule"/>
</dbReference>
<proteinExistence type="inferred from homology"/>
<keyword evidence="1" id="KW-0375">Hydrogen ion transport</keyword>
<dbReference type="PIRSF" id="PIRSF032126">
    <property type="entry name" value="F0F1_ATP_synthase_subunit_I"/>
    <property type="match status" value="1"/>
</dbReference>
<feature type="compositionally biased region" description="Basic and acidic residues" evidence="2">
    <location>
        <begin position="13"/>
        <end position="28"/>
    </location>
</feature>
<name>A0A212Q584_9PROT</name>
<dbReference type="InterPro" id="IPR016989">
    <property type="entry name" value="Atp1_alphaprobac"/>
</dbReference>
<keyword evidence="5" id="KW-1185">Reference proteome</keyword>
<keyword evidence="3" id="KW-1133">Transmembrane helix</keyword>
<comment type="similarity">
    <text evidence="1">Belongs to the bacterial AtpI family.</text>
</comment>
<dbReference type="EMBL" id="FYEH01000001">
    <property type="protein sequence ID" value="SNB54403.1"/>
    <property type="molecule type" value="Genomic_DNA"/>
</dbReference>
<protein>
    <recommendedName>
        <fullName evidence="1">ATP synthase protein I</fullName>
    </recommendedName>
</protein>
<evidence type="ECO:0000256" key="1">
    <source>
        <dbReference type="PIRNR" id="PIRNR032126"/>
    </source>
</evidence>
<keyword evidence="1" id="KW-0406">Ion transport</keyword>
<dbReference type="Proteomes" id="UP000197065">
    <property type="component" value="Unassembled WGS sequence"/>
</dbReference>
<dbReference type="InterPro" id="IPR032820">
    <property type="entry name" value="ATPase_put"/>
</dbReference>
<sequence>MTGNDKPPSFDDFDARLAKMNKGPDARKGSGSGAKNSGWGQGLQAGIEILTGVGVGALIGYGLDSWFGTRPWLSIVLFVLGGAAGLLNAYRHLQQTANTKDEP</sequence>
<evidence type="ECO:0000313" key="4">
    <source>
        <dbReference type="EMBL" id="SNB54403.1"/>
    </source>
</evidence>
<dbReference type="GO" id="GO:1902600">
    <property type="term" value="P:proton transmembrane transport"/>
    <property type="evidence" value="ECO:0007669"/>
    <property type="project" value="UniProtKB-KW"/>
</dbReference>
<evidence type="ECO:0000256" key="2">
    <source>
        <dbReference type="SAM" id="MobiDB-lite"/>
    </source>
</evidence>
<gene>
    <name evidence="4" type="ORF">SAMN07250955_101416</name>
</gene>
<feature type="transmembrane region" description="Helical" evidence="3">
    <location>
        <begin position="72"/>
        <end position="90"/>
    </location>
</feature>
<keyword evidence="1" id="KW-0813">Transport</keyword>
<evidence type="ECO:0000313" key="5">
    <source>
        <dbReference type="Proteomes" id="UP000197065"/>
    </source>
</evidence>
<reference evidence="4 5" key="1">
    <citation type="submission" date="2017-06" db="EMBL/GenBank/DDBJ databases">
        <authorList>
            <person name="Kim H.J."/>
            <person name="Triplett B.A."/>
        </authorList>
    </citation>
    <scope>NUCLEOTIDE SEQUENCE [LARGE SCALE GENOMIC DNA]</scope>
    <source>
        <strain evidence="4 5">B29T1</strain>
    </source>
</reference>
<keyword evidence="1 3" id="KW-0472">Membrane</keyword>
<comment type="function">
    <text evidence="1">A possible function for this protein is to guide the assembly of the membrane sector of the ATPase enzyme complex.</text>
</comment>
<dbReference type="AlphaFoldDB" id="A0A212Q584"/>